<keyword evidence="4" id="KW-0547">Nucleotide-binding</keyword>
<reference evidence="12 13" key="1">
    <citation type="submission" date="2012-05" db="EMBL/GenBank/DDBJ databases">
        <title>Recombination and specialization in a pathogen metapopulation.</title>
        <authorList>
            <person name="Gardiner A."/>
            <person name="Kemen E."/>
            <person name="Schultz-Larsen T."/>
            <person name="MacLean D."/>
            <person name="Van Oosterhout C."/>
            <person name="Jones J.D.G."/>
        </authorList>
    </citation>
    <scope>NUCLEOTIDE SEQUENCE [LARGE SCALE GENOMIC DNA]</scope>
    <source>
        <strain evidence="12 13">Ac Nc2</strain>
    </source>
</reference>
<gene>
    <name evidence="12" type="ORF">BN9_000960</name>
</gene>
<dbReference type="Proteomes" id="UP000053237">
    <property type="component" value="Unassembled WGS sequence"/>
</dbReference>
<dbReference type="SUPFAM" id="SSF52954">
    <property type="entry name" value="Class II aaRS ABD-related"/>
    <property type="match status" value="1"/>
</dbReference>
<dbReference type="Pfam" id="PF13393">
    <property type="entry name" value="tRNA-synt_His"/>
    <property type="match status" value="1"/>
</dbReference>
<evidence type="ECO:0000256" key="7">
    <source>
        <dbReference type="ARBA" id="ARBA00023146"/>
    </source>
</evidence>
<dbReference type="InParanoid" id="A0A024FYD5"/>
<dbReference type="InterPro" id="IPR004516">
    <property type="entry name" value="HisRS/HisZ"/>
</dbReference>
<keyword evidence="13" id="KW-1185">Reference proteome</keyword>
<dbReference type="InterPro" id="IPR004154">
    <property type="entry name" value="Anticodon-bd"/>
</dbReference>
<feature type="binding site" evidence="10">
    <location>
        <position position="144"/>
    </location>
    <ligand>
        <name>L-histidine</name>
        <dbReference type="ChEBI" id="CHEBI:57595"/>
    </ligand>
</feature>
<keyword evidence="6" id="KW-0648">Protein biosynthesis</keyword>
<evidence type="ECO:0000256" key="1">
    <source>
        <dbReference type="ARBA" id="ARBA00008226"/>
    </source>
</evidence>
<dbReference type="InterPro" id="IPR036621">
    <property type="entry name" value="Anticodon-bd_dom_sf"/>
</dbReference>
<evidence type="ECO:0000256" key="10">
    <source>
        <dbReference type="PIRSR" id="PIRSR001549-1"/>
    </source>
</evidence>
<dbReference type="InterPro" id="IPR033656">
    <property type="entry name" value="HisRS_anticodon"/>
</dbReference>
<evidence type="ECO:0000256" key="3">
    <source>
        <dbReference type="ARBA" id="ARBA00022598"/>
    </source>
</evidence>
<dbReference type="EMBL" id="CAIX01000001">
    <property type="protein sequence ID" value="CCI39313.1"/>
    <property type="molecule type" value="Genomic_DNA"/>
</dbReference>
<dbReference type="GO" id="GO:0005737">
    <property type="term" value="C:cytoplasm"/>
    <property type="evidence" value="ECO:0007669"/>
    <property type="project" value="InterPro"/>
</dbReference>
<protein>
    <recommendedName>
        <fullName evidence="2">histidine--tRNA ligase</fullName>
        <ecNumber evidence="2">6.1.1.21</ecNumber>
    </recommendedName>
    <alternativeName>
        <fullName evidence="8">Histidyl-tRNA synthetase</fullName>
    </alternativeName>
</protein>
<evidence type="ECO:0000313" key="12">
    <source>
        <dbReference type="EMBL" id="CCI39313.1"/>
    </source>
</evidence>
<dbReference type="CDD" id="cd00773">
    <property type="entry name" value="HisRS-like_core"/>
    <property type="match status" value="1"/>
</dbReference>
<feature type="binding site" evidence="10">
    <location>
        <position position="293"/>
    </location>
    <ligand>
        <name>L-histidine</name>
        <dbReference type="ChEBI" id="CHEBI:57595"/>
    </ligand>
</feature>
<dbReference type="GO" id="GO:0005524">
    <property type="term" value="F:ATP binding"/>
    <property type="evidence" value="ECO:0007669"/>
    <property type="project" value="UniProtKB-KW"/>
</dbReference>
<evidence type="ECO:0000256" key="9">
    <source>
        <dbReference type="ARBA" id="ARBA00047639"/>
    </source>
</evidence>
<comment type="similarity">
    <text evidence="1">Belongs to the class-II aminoacyl-tRNA synthetase family.</text>
</comment>
<organism evidence="12 13">
    <name type="scientific">Albugo candida</name>
    <dbReference type="NCBI Taxonomy" id="65357"/>
    <lineage>
        <taxon>Eukaryota</taxon>
        <taxon>Sar</taxon>
        <taxon>Stramenopiles</taxon>
        <taxon>Oomycota</taxon>
        <taxon>Peronosporomycetes</taxon>
        <taxon>Albuginales</taxon>
        <taxon>Albuginaceae</taxon>
        <taxon>Albugo</taxon>
    </lineage>
</organism>
<dbReference type="Gene3D" id="3.40.50.800">
    <property type="entry name" value="Anticodon-binding domain"/>
    <property type="match status" value="1"/>
</dbReference>
<dbReference type="FunCoup" id="A0A024FYD5">
    <property type="interactions" value="27"/>
</dbReference>
<dbReference type="OrthoDB" id="1906957at2759"/>
<keyword evidence="5" id="KW-0067">ATP-binding</keyword>
<accession>A0A024FYD5</accession>
<evidence type="ECO:0000256" key="6">
    <source>
        <dbReference type="ARBA" id="ARBA00022917"/>
    </source>
</evidence>
<dbReference type="PANTHER" id="PTHR43707">
    <property type="entry name" value="HISTIDYL-TRNA SYNTHETASE"/>
    <property type="match status" value="1"/>
</dbReference>
<evidence type="ECO:0000313" key="13">
    <source>
        <dbReference type="Proteomes" id="UP000053237"/>
    </source>
</evidence>
<feature type="binding site" evidence="10">
    <location>
        <begin position="100"/>
        <end position="102"/>
    </location>
    <ligand>
        <name>L-histidine</name>
        <dbReference type="ChEBI" id="CHEBI:57595"/>
    </ligand>
</feature>
<feature type="binding site" evidence="10">
    <location>
        <begin position="297"/>
        <end position="298"/>
    </location>
    <ligand>
        <name>L-histidine</name>
        <dbReference type="ChEBI" id="CHEBI:57595"/>
    </ligand>
</feature>
<dbReference type="Gene3D" id="3.30.930.10">
    <property type="entry name" value="Bira Bifunctional Protein, Domain 2"/>
    <property type="match status" value="1"/>
</dbReference>
<keyword evidence="3" id="KW-0436">Ligase</keyword>
<evidence type="ECO:0000256" key="2">
    <source>
        <dbReference type="ARBA" id="ARBA00012815"/>
    </source>
</evidence>
<sequence length="459" mass="52282">MNSNARQWVNYNHAFSRSLCTFRRVRGMKDLYGEEIHRHEFVSQTLHSIVTRYGFQKIQTPVVEYTNLYTRSLGADSDIVNKEMYTFQDKSGDSVSLRPEGTAGVIRALRDGNLVSTLPRKVFYIGNMYRYERPQRGRFREFQQFGVEYVGCTSPSVDVEVLMMADRCLRALGMRERTELHINTLGDAERFVPSADVMILISALCSRLRYKQALGDYFSSRLRLLSSDSQLRFERGNILRILDSKNHQDQDVISSAPSFDQYLSRFASERFEAVQSGLQELGVDFVHNSRLVRGLDYYCDTVFEFVEKDQSSTVKMALFAGGCYESLMVSVGGSKLLCIGWAAGIDRLCLLSNLIPSSTTSLFIISLPSASRNLQPKAFEIAEKLREQGLIVHLSHGNDQLKKQLKTADRLKCDYTVFLGDQEFKAAQVRVKNMQSGEQQTIAWSQLDQIYSQLIRPAK</sequence>
<keyword evidence="7" id="KW-0030">Aminoacyl-tRNA synthetase</keyword>
<comment type="catalytic activity">
    <reaction evidence="9">
        <text>tRNA(His) + L-histidine + ATP = L-histidyl-tRNA(His) + AMP + diphosphate + H(+)</text>
        <dbReference type="Rhea" id="RHEA:17313"/>
        <dbReference type="Rhea" id="RHEA-COMP:9665"/>
        <dbReference type="Rhea" id="RHEA-COMP:9689"/>
        <dbReference type="ChEBI" id="CHEBI:15378"/>
        <dbReference type="ChEBI" id="CHEBI:30616"/>
        <dbReference type="ChEBI" id="CHEBI:33019"/>
        <dbReference type="ChEBI" id="CHEBI:57595"/>
        <dbReference type="ChEBI" id="CHEBI:78442"/>
        <dbReference type="ChEBI" id="CHEBI:78527"/>
        <dbReference type="ChEBI" id="CHEBI:456215"/>
        <dbReference type="EC" id="6.1.1.21"/>
    </reaction>
</comment>
<dbReference type="InterPro" id="IPR041715">
    <property type="entry name" value="HisRS-like_core"/>
</dbReference>
<dbReference type="GO" id="GO:0004821">
    <property type="term" value="F:histidine-tRNA ligase activity"/>
    <property type="evidence" value="ECO:0007669"/>
    <property type="project" value="UniProtKB-EC"/>
</dbReference>
<feature type="domain" description="Aminoacyl-transfer RNA synthetases class-II family profile" evidence="11">
    <location>
        <begin position="26"/>
        <end position="368"/>
    </location>
</feature>
<dbReference type="STRING" id="65357.A0A024FYD5"/>
<dbReference type="PROSITE" id="PS50862">
    <property type="entry name" value="AA_TRNA_LIGASE_II"/>
    <property type="match status" value="1"/>
</dbReference>
<feature type="binding site" evidence="10">
    <location>
        <position position="130"/>
    </location>
    <ligand>
        <name>L-histidine</name>
        <dbReference type="ChEBI" id="CHEBI:57595"/>
    </ligand>
</feature>
<dbReference type="CDD" id="cd00859">
    <property type="entry name" value="HisRS_anticodon"/>
    <property type="match status" value="1"/>
</dbReference>
<dbReference type="PIRSF" id="PIRSF001549">
    <property type="entry name" value="His-tRNA_synth"/>
    <property type="match status" value="1"/>
</dbReference>
<dbReference type="InterPro" id="IPR006195">
    <property type="entry name" value="aa-tRNA-synth_II"/>
</dbReference>
<evidence type="ECO:0000259" key="11">
    <source>
        <dbReference type="PROSITE" id="PS50862"/>
    </source>
</evidence>
<feature type="binding site" evidence="10">
    <location>
        <position position="148"/>
    </location>
    <ligand>
        <name>L-histidine</name>
        <dbReference type="ChEBI" id="CHEBI:57595"/>
    </ligand>
</feature>
<dbReference type="HAMAP" id="MF_00127">
    <property type="entry name" value="His_tRNA_synth"/>
    <property type="match status" value="1"/>
</dbReference>
<evidence type="ECO:0000256" key="8">
    <source>
        <dbReference type="ARBA" id="ARBA00030619"/>
    </source>
</evidence>
<dbReference type="AlphaFoldDB" id="A0A024FYD5"/>
<name>A0A024FYD5_9STRA</name>
<evidence type="ECO:0000256" key="5">
    <source>
        <dbReference type="ARBA" id="ARBA00022840"/>
    </source>
</evidence>
<dbReference type="EC" id="6.1.1.21" evidence="2"/>
<dbReference type="SUPFAM" id="SSF55681">
    <property type="entry name" value="Class II aaRS and biotin synthetases"/>
    <property type="match status" value="1"/>
</dbReference>
<dbReference type="InterPro" id="IPR045864">
    <property type="entry name" value="aa-tRNA-synth_II/BPL/LPL"/>
</dbReference>
<dbReference type="GO" id="GO:0006427">
    <property type="term" value="P:histidyl-tRNA aminoacylation"/>
    <property type="evidence" value="ECO:0007669"/>
    <property type="project" value="InterPro"/>
</dbReference>
<dbReference type="NCBIfam" id="TIGR00442">
    <property type="entry name" value="hisS"/>
    <property type="match status" value="1"/>
</dbReference>
<dbReference type="PANTHER" id="PTHR43707:SF1">
    <property type="entry name" value="HISTIDINE--TRNA LIGASE, MITOCHONDRIAL-RELATED"/>
    <property type="match status" value="1"/>
</dbReference>
<evidence type="ECO:0000256" key="4">
    <source>
        <dbReference type="ARBA" id="ARBA00022741"/>
    </source>
</evidence>
<proteinExistence type="inferred from homology"/>
<dbReference type="InterPro" id="IPR015807">
    <property type="entry name" value="His-tRNA-ligase"/>
</dbReference>
<dbReference type="Pfam" id="PF03129">
    <property type="entry name" value="HGTP_anticodon"/>
    <property type="match status" value="1"/>
</dbReference>
<comment type="caution">
    <text evidence="12">The sequence shown here is derived from an EMBL/GenBank/DDBJ whole genome shotgun (WGS) entry which is preliminary data.</text>
</comment>